<keyword evidence="2" id="KW-0479">Metal-binding</keyword>
<dbReference type="PANTHER" id="PTHR31302">
    <property type="entry name" value="TRANSMEMBRANE PROTEIN WITH METALLOPHOSPHOESTERASE DOMAIN-RELATED"/>
    <property type="match status" value="1"/>
</dbReference>
<dbReference type="SUPFAM" id="SSF56300">
    <property type="entry name" value="Metallo-dependent phosphatases"/>
    <property type="match status" value="1"/>
</dbReference>
<dbReference type="CDD" id="cd07385">
    <property type="entry name" value="MPP_YkuE_C"/>
    <property type="match status" value="1"/>
</dbReference>
<evidence type="ECO:0000259" key="6">
    <source>
        <dbReference type="Pfam" id="PF00149"/>
    </source>
</evidence>
<dbReference type="PANTHER" id="PTHR31302:SF31">
    <property type="entry name" value="PHOSPHODIESTERASE YAEI"/>
    <property type="match status" value="1"/>
</dbReference>
<keyword evidence="3" id="KW-0378">Hydrolase</keyword>
<accession>A0A1H6DRW5</accession>
<dbReference type="GO" id="GO:0046872">
    <property type="term" value="F:metal ion binding"/>
    <property type="evidence" value="ECO:0007669"/>
    <property type="project" value="UniProtKB-KW"/>
</dbReference>
<sequence>MRSRFRVLSILALLHAYIGWRLCTGLELGIASSILVALGLVLSCTLMPLAVFVDRIHDRIAWAGYLMMGLFSSLLVLTLLRDLVLGGLWIFSLLTPEISFYSALAVVTLGSLTSLIGLVNARRLARVVHVDVPLKNLPTALQGFTIAQISDIHIGHTLKRGFLEAVVNRVNGLNPDLIAVTGDVVDGDVERLGAHTQPLAGLKARYGSYLVTGNHEYYSGVHQWTEEFRRLGLSVLLNEHVTLEHQGATLLVAGVTDFSAARFDPTHRSDPHAALAGAPEHASHRILLAHQPRSAHEAEKAGFHLQISGHTHGGQFWPWNLFVPMQQPFIAGLDRLNDLLIYTSRGTGYWGPPKRFGAPSEITLLRLVSA</sequence>
<dbReference type="GO" id="GO:0008758">
    <property type="term" value="F:UDP-2,3-diacylglucosamine hydrolase activity"/>
    <property type="evidence" value="ECO:0007669"/>
    <property type="project" value="TreeGrafter"/>
</dbReference>
<evidence type="ECO:0000256" key="3">
    <source>
        <dbReference type="ARBA" id="ARBA00022801"/>
    </source>
</evidence>
<dbReference type="EMBL" id="FNVQ01000008">
    <property type="protein sequence ID" value="SEG87453.1"/>
    <property type="molecule type" value="Genomic_DNA"/>
</dbReference>
<dbReference type="Gene3D" id="3.60.21.10">
    <property type="match status" value="1"/>
</dbReference>
<keyword evidence="5" id="KW-0472">Membrane</keyword>
<proteinExistence type="inferred from homology"/>
<evidence type="ECO:0000313" key="7">
    <source>
        <dbReference type="EMBL" id="SEG87453.1"/>
    </source>
</evidence>
<evidence type="ECO:0000256" key="4">
    <source>
        <dbReference type="ARBA" id="ARBA00061089"/>
    </source>
</evidence>
<dbReference type="AlphaFoldDB" id="A0A1H6DRW5"/>
<protein>
    <recommendedName>
        <fullName evidence="6">Calcineurin-like phosphoesterase domain-containing protein</fullName>
    </recommendedName>
</protein>
<dbReference type="InterPro" id="IPR051158">
    <property type="entry name" value="Metallophosphoesterase_sf"/>
</dbReference>
<feature type="transmembrane region" description="Helical" evidence="5">
    <location>
        <begin position="60"/>
        <end position="80"/>
    </location>
</feature>
<dbReference type="Pfam" id="PF00149">
    <property type="entry name" value="Metallophos"/>
    <property type="match status" value="1"/>
</dbReference>
<evidence type="ECO:0000256" key="2">
    <source>
        <dbReference type="ARBA" id="ARBA00022723"/>
    </source>
</evidence>
<dbReference type="OrthoDB" id="9780884at2"/>
<dbReference type="RefSeq" id="WP_104005766.1">
    <property type="nucleotide sequence ID" value="NZ_FNVQ01000008.1"/>
</dbReference>
<dbReference type="FunFam" id="3.60.21.10:FF:000028">
    <property type="entry name" value="Putative metallophosphoesterase"/>
    <property type="match status" value="1"/>
</dbReference>
<keyword evidence="5" id="KW-0812">Transmembrane</keyword>
<dbReference type="GO" id="GO:0016020">
    <property type="term" value="C:membrane"/>
    <property type="evidence" value="ECO:0007669"/>
    <property type="project" value="GOC"/>
</dbReference>
<feature type="transmembrane region" description="Helical" evidence="5">
    <location>
        <begin position="31"/>
        <end position="53"/>
    </location>
</feature>
<feature type="domain" description="Calcineurin-like phosphoesterase" evidence="6">
    <location>
        <begin position="145"/>
        <end position="313"/>
    </location>
</feature>
<comment type="cofactor">
    <cofactor evidence="1">
        <name>a divalent metal cation</name>
        <dbReference type="ChEBI" id="CHEBI:60240"/>
    </cofactor>
</comment>
<organism evidence="7 8">
    <name type="scientific">Marinobacterium lutimaris</name>
    <dbReference type="NCBI Taxonomy" id="568106"/>
    <lineage>
        <taxon>Bacteria</taxon>
        <taxon>Pseudomonadati</taxon>
        <taxon>Pseudomonadota</taxon>
        <taxon>Gammaproteobacteria</taxon>
        <taxon>Oceanospirillales</taxon>
        <taxon>Oceanospirillaceae</taxon>
        <taxon>Marinobacterium</taxon>
    </lineage>
</organism>
<feature type="transmembrane region" description="Helical" evidence="5">
    <location>
        <begin position="100"/>
        <end position="119"/>
    </location>
</feature>
<reference evidence="7 8" key="1">
    <citation type="submission" date="2016-10" db="EMBL/GenBank/DDBJ databases">
        <authorList>
            <person name="de Groot N.N."/>
        </authorList>
    </citation>
    <scope>NUCLEOTIDE SEQUENCE [LARGE SCALE GENOMIC DNA]</scope>
    <source>
        <strain evidence="7 8">DSM 22012</strain>
    </source>
</reference>
<comment type="similarity">
    <text evidence="4">Belongs to the metallophosphoesterase superfamily.</text>
</comment>
<name>A0A1H6DRW5_9GAMM</name>
<dbReference type="Proteomes" id="UP000236745">
    <property type="component" value="Unassembled WGS sequence"/>
</dbReference>
<keyword evidence="8" id="KW-1185">Reference proteome</keyword>
<dbReference type="GO" id="GO:0009245">
    <property type="term" value="P:lipid A biosynthetic process"/>
    <property type="evidence" value="ECO:0007669"/>
    <property type="project" value="TreeGrafter"/>
</dbReference>
<evidence type="ECO:0000256" key="1">
    <source>
        <dbReference type="ARBA" id="ARBA00001968"/>
    </source>
</evidence>
<gene>
    <name evidence="7" type="ORF">SAMN05444390_10884</name>
</gene>
<dbReference type="InterPro" id="IPR004843">
    <property type="entry name" value="Calcineurin-like_PHP"/>
</dbReference>
<keyword evidence="5" id="KW-1133">Transmembrane helix</keyword>
<dbReference type="InterPro" id="IPR029052">
    <property type="entry name" value="Metallo-depent_PP-like"/>
</dbReference>
<evidence type="ECO:0000256" key="5">
    <source>
        <dbReference type="SAM" id="Phobius"/>
    </source>
</evidence>
<evidence type="ECO:0000313" key="8">
    <source>
        <dbReference type="Proteomes" id="UP000236745"/>
    </source>
</evidence>